<feature type="transmembrane region" description="Helical" evidence="14">
    <location>
        <begin position="12"/>
        <end position="36"/>
    </location>
</feature>
<evidence type="ECO:0000256" key="11">
    <source>
        <dbReference type="ARBA" id="ARBA00023136"/>
    </source>
</evidence>
<keyword evidence="11 14" id="KW-0472">Membrane</keyword>
<keyword evidence="6 14" id="KW-0812">Transmembrane</keyword>
<gene>
    <name evidence="16" type="ORF">R1flu_020077</name>
</gene>
<dbReference type="GO" id="GO:0005783">
    <property type="term" value="C:endoplasmic reticulum"/>
    <property type="evidence" value="ECO:0007669"/>
    <property type="project" value="UniProtKB-SubCell"/>
</dbReference>
<sequence length="209" mass="22981">MGILTQIWEAIPLYTGMSSVAFCTLVAVLIAGYYLVSSMFAPPPEFKYAPMEAPKAPVQIGTITEEELRAYDGKDPEKPLLMAIKSQIYDVSSGRGFYGPGGMYSLFAGKDASRALAKMSFEESDLNGNLEGLSMYEMDALNEWEQKFMYKYHKVGQLAKPGGSVGEQVREIPVVDAASNEEAPKETKEEAKVEGEDLPPVDEEAKKEE</sequence>
<dbReference type="AlphaFoldDB" id="A0ABD1ZPC5"/>
<accession>A0ABD1ZPC5</accession>
<evidence type="ECO:0000256" key="13">
    <source>
        <dbReference type="SAM" id="MobiDB-lite"/>
    </source>
</evidence>
<keyword evidence="17" id="KW-1185">Reference proteome</keyword>
<feature type="compositionally biased region" description="Basic and acidic residues" evidence="13">
    <location>
        <begin position="182"/>
        <end position="195"/>
    </location>
</feature>
<keyword evidence="9 14" id="KW-1133">Transmembrane helix</keyword>
<evidence type="ECO:0000256" key="5">
    <source>
        <dbReference type="ARBA" id="ARBA00022665"/>
    </source>
</evidence>
<keyword evidence="7" id="KW-0479">Metal-binding</keyword>
<comment type="caution">
    <text evidence="16">The sequence shown here is derived from an EMBL/GenBank/DDBJ whole genome shotgun (WGS) entry which is preliminary data.</text>
</comment>
<dbReference type="PANTHER" id="PTHR10281">
    <property type="entry name" value="MEMBRANE-ASSOCIATED PROGESTERONE RECEPTOR COMPONENT-RELATED"/>
    <property type="match status" value="1"/>
</dbReference>
<evidence type="ECO:0000256" key="12">
    <source>
        <dbReference type="ARBA" id="ARBA00038357"/>
    </source>
</evidence>
<dbReference type="Gene3D" id="3.10.120.10">
    <property type="entry name" value="Cytochrome b5-like heme/steroid binding domain"/>
    <property type="match status" value="1"/>
</dbReference>
<proteinExistence type="inferred from homology"/>
<dbReference type="InterPro" id="IPR001199">
    <property type="entry name" value="Cyt_B5-like_heme/steroid-bd"/>
</dbReference>
<keyword evidence="10" id="KW-0408">Iron</keyword>
<dbReference type="GO" id="GO:0005496">
    <property type="term" value="F:steroid binding"/>
    <property type="evidence" value="ECO:0007669"/>
    <property type="project" value="UniProtKB-KW"/>
</dbReference>
<organism evidence="16 17">
    <name type="scientific">Riccia fluitans</name>
    <dbReference type="NCBI Taxonomy" id="41844"/>
    <lineage>
        <taxon>Eukaryota</taxon>
        <taxon>Viridiplantae</taxon>
        <taxon>Streptophyta</taxon>
        <taxon>Embryophyta</taxon>
        <taxon>Marchantiophyta</taxon>
        <taxon>Marchantiopsida</taxon>
        <taxon>Marchantiidae</taxon>
        <taxon>Marchantiales</taxon>
        <taxon>Ricciaceae</taxon>
        <taxon>Riccia</taxon>
    </lineage>
</organism>
<dbReference type="EMBL" id="JBHFFA010000001">
    <property type="protein sequence ID" value="KAL2651949.1"/>
    <property type="molecule type" value="Genomic_DNA"/>
</dbReference>
<keyword evidence="3" id="KW-1003">Cell membrane</keyword>
<evidence type="ECO:0000313" key="17">
    <source>
        <dbReference type="Proteomes" id="UP001605036"/>
    </source>
</evidence>
<evidence type="ECO:0000256" key="14">
    <source>
        <dbReference type="SAM" id="Phobius"/>
    </source>
</evidence>
<evidence type="ECO:0000256" key="1">
    <source>
        <dbReference type="ARBA" id="ARBA00004236"/>
    </source>
</evidence>
<evidence type="ECO:0000256" key="9">
    <source>
        <dbReference type="ARBA" id="ARBA00022989"/>
    </source>
</evidence>
<name>A0ABD1ZPC5_9MARC</name>
<dbReference type="GO" id="GO:0005886">
    <property type="term" value="C:plasma membrane"/>
    <property type="evidence" value="ECO:0007669"/>
    <property type="project" value="UniProtKB-SubCell"/>
</dbReference>
<comment type="subcellular location">
    <subcellularLocation>
        <location evidence="1">Cell membrane</location>
    </subcellularLocation>
    <subcellularLocation>
        <location evidence="2">Endoplasmic reticulum</location>
    </subcellularLocation>
</comment>
<keyword evidence="8" id="KW-0256">Endoplasmic reticulum</keyword>
<dbReference type="Pfam" id="PF00173">
    <property type="entry name" value="Cyt-b5"/>
    <property type="match status" value="1"/>
</dbReference>
<keyword evidence="5" id="KW-0754">Steroid-binding</keyword>
<protein>
    <recommendedName>
        <fullName evidence="15">Cytochrome b5 heme-binding domain-containing protein</fullName>
    </recommendedName>
</protein>
<dbReference type="Proteomes" id="UP001605036">
    <property type="component" value="Unassembled WGS sequence"/>
</dbReference>
<evidence type="ECO:0000256" key="6">
    <source>
        <dbReference type="ARBA" id="ARBA00022692"/>
    </source>
</evidence>
<evidence type="ECO:0000256" key="7">
    <source>
        <dbReference type="ARBA" id="ARBA00022723"/>
    </source>
</evidence>
<dbReference type="FunFam" id="3.10.120.10:FF:000006">
    <property type="entry name" value="Membrane steroid-binding protein 1"/>
    <property type="match status" value="1"/>
</dbReference>
<dbReference type="PANTHER" id="PTHR10281:SF72">
    <property type="entry name" value="NEUDESIN"/>
    <property type="match status" value="1"/>
</dbReference>
<dbReference type="SMART" id="SM01117">
    <property type="entry name" value="Cyt-b5"/>
    <property type="match status" value="1"/>
</dbReference>
<evidence type="ECO:0000256" key="10">
    <source>
        <dbReference type="ARBA" id="ARBA00023004"/>
    </source>
</evidence>
<evidence type="ECO:0000256" key="4">
    <source>
        <dbReference type="ARBA" id="ARBA00022617"/>
    </source>
</evidence>
<dbReference type="SUPFAM" id="SSF55856">
    <property type="entry name" value="Cytochrome b5-like heme/steroid binding domain"/>
    <property type="match status" value="1"/>
</dbReference>
<keyword evidence="5" id="KW-0446">Lipid-binding</keyword>
<evidence type="ECO:0000256" key="3">
    <source>
        <dbReference type="ARBA" id="ARBA00022475"/>
    </source>
</evidence>
<feature type="region of interest" description="Disordered" evidence="13">
    <location>
        <begin position="175"/>
        <end position="209"/>
    </location>
</feature>
<keyword evidence="4" id="KW-0349">Heme</keyword>
<reference evidence="16 17" key="1">
    <citation type="submission" date="2024-09" db="EMBL/GenBank/DDBJ databases">
        <title>Chromosome-scale assembly of Riccia fluitans.</title>
        <authorList>
            <person name="Paukszto L."/>
            <person name="Sawicki J."/>
            <person name="Karawczyk K."/>
            <person name="Piernik-Szablinska J."/>
            <person name="Szczecinska M."/>
            <person name="Mazdziarz M."/>
        </authorList>
    </citation>
    <scope>NUCLEOTIDE SEQUENCE [LARGE SCALE GENOMIC DNA]</scope>
    <source>
        <strain evidence="16">Rf_01</strain>
        <tissue evidence="16">Aerial parts of the thallus</tissue>
    </source>
</reference>
<evidence type="ECO:0000256" key="8">
    <source>
        <dbReference type="ARBA" id="ARBA00022824"/>
    </source>
</evidence>
<dbReference type="GO" id="GO:0046872">
    <property type="term" value="F:metal ion binding"/>
    <property type="evidence" value="ECO:0007669"/>
    <property type="project" value="UniProtKB-KW"/>
</dbReference>
<dbReference type="InterPro" id="IPR036400">
    <property type="entry name" value="Cyt_B5-like_heme/steroid_sf"/>
</dbReference>
<evidence type="ECO:0000313" key="16">
    <source>
        <dbReference type="EMBL" id="KAL2651949.1"/>
    </source>
</evidence>
<evidence type="ECO:0000259" key="15">
    <source>
        <dbReference type="SMART" id="SM01117"/>
    </source>
</evidence>
<evidence type="ECO:0000256" key="2">
    <source>
        <dbReference type="ARBA" id="ARBA00004240"/>
    </source>
</evidence>
<comment type="similarity">
    <text evidence="12">Belongs to the cytochrome b5 family. MAPR subfamily.</text>
</comment>
<feature type="domain" description="Cytochrome b5 heme-binding" evidence="15">
    <location>
        <begin position="63"/>
        <end position="159"/>
    </location>
</feature>
<dbReference type="InterPro" id="IPR050577">
    <property type="entry name" value="MAPR/NEUFC/NENF-like"/>
</dbReference>